<keyword evidence="2" id="KW-1185">Reference proteome</keyword>
<dbReference type="Proteomes" id="UP000182740">
    <property type="component" value="Unassembled WGS sequence"/>
</dbReference>
<accession>A0A1K1T2E0</accession>
<evidence type="ECO:0000313" key="2">
    <source>
        <dbReference type="Proteomes" id="UP000182740"/>
    </source>
</evidence>
<gene>
    <name evidence="1" type="ORF">SAMN04489730_7595</name>
</gene>
<sequence length="107" mass="11703">MSGNIMRTGSPDWWIASSGTYYWVLDYLAGQVTDEETAGQLRAASTHGFRTFDLGHLTPAQRREVVDLIQGPLAPAVAARFPGPHGETVRKFVDELTNTAQSWADPA</sequence>
<dbReference type="OrthoDB" id="4829506at2"/>
<evidence type="ECO:0000313" key="1">
    <source>
        <dbReference type="EMBL" id="SFW90511.1"/>
    </source>
</evidence>
<dbReference type="AlphaFoldDB" id="A0A1K1T2E0"/>
<name>A0A1K1T2E0_9PSEU</name>
<organism evidence="1 2">
    <name type="scientific">Amycolatopsis australiensis</name>
    <dbReference type="NCBI Taxonomy" id="546364"/>
    <lineage>
        <taxon>Bacteria</taxon>
        <taxon>Bacillati</taxon>
        <taxon>Actinomycetota</taxon>
        <taxon>Actinomycetes</taxon>
        <taxon>Pseudonocardiales</taxon>
        <taxon>Pseudonocardiaceae</taxon>
        <taxon>Amycolatopsis</taxon>
    </lineage>
</organism>
<dbReference type="EMBL" id="FPJG01000006">
    <property type="protein sequence ID" value="SFW90511.1"/>
    <property type="molecule type" value="Genomic_DNA"/>
</dbReference>
<proteinExistence type="predicted"/>
<dbReference type="STRING" id="546364.SAMN04489730_7595"/>
<reference evidence="2" key="1">
    <citation type="submission" date="2016-11" db="EMBL/GenBank/DDBJ databases">
        <authorList>
            <person name="Varghese N."/>
            <person name="Submissions S."/>
        </authorList>
    </citation>
    <scope>NUCLEOTIDE SEQUENCE [LARGE SCALE GENOMIC DNA]</scope>
    <source>
        <strain evidence="2">DSM 44671</strain>
    </source>
</reference>
<protein>
    <submittedName>
        <fullName evidence="1">Uncharacterized protein</fullName>
    </submittedName>
</protein>
<dbReference type="RefSeq" id="WP_072480744.1">
    <property type="nucleotide sequence ID" value="NZ_FPJG01000006.1"/>
</dbReference>